<dbReference type="RefSeq" id="WP_005161473.1">
    <property type="nucleotide sequence ID" value="NC_017564.1"/>
</dbReference>
<protein>
    <submittedName>
        <fullName evidence="1">Uncharacterized protein</fullName>
    </submittedName>
</protein>
<proteinExistence type="predicted"/>
<accession>A0A0H3NP18</accession>
<dbReference type="Proteomes" id="UP000008084">
    <property type="component" value="Chromosome"/>
</dbReference>
<dbReference type="EMBL" id="FR729477">
    <property type="protein sequence ID" value="CBY26882.1"/>
    <property type="molecule type" value="Genomic_DNA"/>
</dbReference>
<name>A0A0H3NP18_YERE1</name>
<dbReference type="GeneID" id="31409370"/>
<reference evidence="1 2" key="1">
    <citation type="journal article" date="2011" name="J. Bacteriol.">
        <title>Complete genome sequence of Yersinia enterocolitica subsp. palearctica serogroup O:3.</title>
        <authorList>
            <person name="Batzilla J."/>
            <person name="Hoper D."/>
            <person name="Antonenka U."/>
            <person name="Heesemann J."/>
            <person name="Rakin A."/>
        </authorList>
    </citation>
    <scope>NUCLEOTIDE SEQUENCE [LARGE SCALE GENOMIC DNA]</scope>
    <source>
        <strain evidence="2">DSM 13030 / CIP 106945 / Y11</strain>
    </source>
</reference>
<sequence>MLPDTNRLYPTLTEVFGKLDMSHLSADDTLELANSSEECYAGLLHGLNFIGDTFITFADNDVLDFSAESLCQLDHCLASISILLPALTQLQISASGRLTNNKLTRQ</sequence>
<organism evidence="1 2">
    <name type="scientific">Yersinia enterocolitica subsp. palearctica serotype O:3 (strain DSM 13030 / CIP 106945 / Y11)</name>
    <dbReference type="NCBI Taxonomy" id="930944"/>
    <lineage>
        <taxon>Bacteria</taxon>
        <taxon>Pseudomonadati</taxon>
        <taxon>Pseudomonadota</taxon>
        <taxon>Gammaproteobacteria</taxon>
        <taxon>Enterobacterales</taxon>
        <taxon>Yersiniaceae</taxon>
        <taxon>Yersinia</taxon>
    </lineage>
</organism>
<evidence type="ECO:0000313" key="2">
    <source>
        <dbReference type="Proteomes" id="UP000008084"/>
    </source>
</evidence>
<dbReference type="AlphaFoldDB" id="A0A0H3NP18"/>
<dbReference type="HOGENOM" id="CLU_165340_0_0_6"/>
<dbReference type="KEGG" id="yey:Y11_12991"/>
<gene>
    <name evidence="1" type="ordered locus">Y11_12991</name>
</gene>
<evidence type="ECO:0000313" key="1">
    <source>
        <dbReference type="EMBL" id="CBY26882.1"/>
    </source>
</evidence>
<dbReference type="PATRIC" id="fig|930944.6.peg.1291"/>